<name>A0ABQ5HIA7_9ASTR</name>
<organism evidence="2 3">
    <name type="scientific">Tanacetum coccineum</name>
    <dbReference type="NCBI Taxonomy" id="301880"/>
    <lineage>
        <taxon>Eukaryota</taxon>
        <taxon>Viridiplantae</taxon>
        <taxon>Streptophyta</taxon>
        <taxon>Embryophyta</taxon>
        <taxon>Tracheophyta</taxon>
        <taxon>Spermatophyta</taxon>
        <taxon>Magnoliopsida</taxon>
        <taxon>eudicotyledons</taxon>
        <taxon>Gunneridae</taxon>
        <taxon>Pentapetalae</taxon>
        <taxon>asterids</taxon>
        <taxon>campanulids</taxon>
        <taxon>Asterales</taxon>
        <taxon>Asteraceae</taxon>
        <taxon>Asteroideae</taxon>
        <taxon>Anthemideae</taxon>
        <taxon>Anthemidinae</taxon>
        <taxon>Tanacetum</taxon>
    </lineage>
</organism>
<proteinExistence type="predicted"/>
<comment type="caution">
    <text evidence="2">The sequence shown here is derived from an EMBL/GenBank/DDBJ whole genome shotgun (WGS) entry which is preliminary data.</text>
</comment>
<feature type="coiled-coil region" evidence="1">
    <location>
        <begin position="99"/>
        <end position="156"/>
    </location>
</feature>
<evidence type="ECO:0000313" key="2">
    <source>
        <dbReference type="EMBL" id="GJT87648.1"/>
    </source>
</evidence>
<reference evidence="2" key="2">
    <citation type="submission" date="2022-01" db="EMBL/GenBank/DDBJ databases">
        <authorList>
            <person name="Yamashiro T."/>
            <person name="Shiraishi A."/>
            <person name="Satake H."/>
            <person name="Nakayama K."/>
        </authorList>
    </citation>
    <scope>NUCLEOTIDE SEQUENCE</scope>
</reference>
<keyword evidence="3" id="KW-1185">Reference proteome</keyword>
<sequence length="161" mass="18596">METDVQQYSVDKRCLEIANNQVLNKNDRLLEQIISQDIVNIVVTSSENMNASVNVKDSMNYVEMCNKCLELKAELIKQHNMNNTFVNQTEPTFDQMFELNNLKAELQAKDTTIVKLKENIKRLNKTSTTNSVKKDIDEIETINIELEHRVAKLIAENDHLK</sequence>
<dbReference type="Proteomes" id="UP001151760">
    <property type="component" value="Unassembled WGS sequence"/>
</dbReference>
<evidence type="ECO:0000256" key="1">
    <source>
        <dbReference type="SAM" id="Coils"/>
    </source>
</evidence>
<dbReference type="EMBL" id="BQNB010019656">
    <property type="protein sequence ID" value="GJT87648.1"/>
    <property type="molecule type" value="Genomic_DNA"/>
</dbReference>
<evidence type="ECO:0000313" key="3">
    <source>
        <dbReference type="Proteomes" id="UP001151760"/>
    </source>
</evidence>
<accession>A0ABQ5HIA7</accession>
<keyword evidence="1" id="KW-0175">Coiled coil</keyword>
<protein>
    <submittedName>
        <fullName evidence="2">Uncharacterized protein</fullName>
    </submittedName>
</protein>
<gene>
    <name evidence="2" type="ORF">Tco_1069365</name>
</gene>
<reference evidence="2" key="1">
    <citation type="journal article" date="2022" name="Int. J. Mol. Sci.">
        <title>Draft Genome of Tanacetum Coccineum: Genomic Comparison of Closely Related Tanacetum-Family Plants.</title>
        <authorList>
            <person name="Yamashiro T."/>
            <person name="Shiraishi A."/>
            <person name="Nakayama K."/>
            <person name="Satake H."/>
        </authorList>
    </citation>
    <scope>NUCLEOTIDE SEQUENCE</scope>
</reference>